<dbReference type="InterPro" id="IPR019557">
    <property type="entry name" value="AminoTfrase-like_pln_mobile"/>
</dbReference>
<organism evidence="2 3">
    <name type="scientific">Cajanus cajan</name>
    <name type="common">Pigeon pea</name>
    <name type="synonym">Cajanus indicus</name>
    <dbReference type="NCBI Taxonomy" id="3821"/>
    <lineage>
        <taxon>Eukaryota</taxon>
        <taxon>Viridiplantae</taxon>
        <taxon>Streptophyta</taxon>
        <taxon>Embryophyta</taxon>
        <taxon>Tracheophyta</taxon>
        <taxon>Spermatophyta</taxon>
        <taxon>Magnoliopsida</taxon>
        <taxon>eudicotyledons</taxon>
        <taxon>Gunneridae</taxon>
        <taxon>Pentapetalae</taxon>
        <taxon>rosids</taxon>
        <taxon>fabids</taxon>
        <taxon>Fabales</taxon>
        <taxon>Fabaceae</taxon>
        <taxon>Papilionoideae</taxon>
        <taxon>50 kb inversion clade</taxon>
        <taxon>NPAAA clade</taxon>
        <taxon>indigoferoid/millettioid clade</taxon>
        <taxon>Phaseoleae</taxon>
        <taxon>Cajanus</taxon>
    </lineage>
</organism>
<proteinExistence type="predicted"/>
<gene>
    <name evidence="2" type="ORF">KK1_027744</name>
</gene>
<dbReference type="Pfam" id="PF10536">
    <property type="entry name" value="PMD"/>
    <property type="match status" value="1"/>
</dbReference>
<keyword evidence="3" id="KW-1185">Reference proteome</keyword>
<name>A0A151S6S1_CAJCA</name>
<dbReference type="PANTHER" id="PTHR46033:SF8">
    <property type="entry name" value="PROTEIN MAINTENANCE OF MERISTEMS-LIKE"/>
    <property type="match status" value="1"/>
</dbReference>
<dbReference type="Proteomes" id="UP000075243">
    <property type="component" value="Unassembled WGS sequence"/>
</dbReference>
<dbReference type="InterPro" id="IPR044824">
    <property type="entry name" value="MAIN-like"/>
</dbReference>
<dbReference type="Gramene" id="C.cajan_27697.t">
    <property type="protein sequence ID" value="C.cajan_27697.t"/>
    <property type="gene ID" value="C.cajan_27697"/>
</dbReference>
<evidence type="ECO:0000313" key="3">
    <source>
        <dbReference type="Proteomes" id="UP000075243"/>
    </source>
</evidence>
<sequence length="266" mass="31811">MLGVTEMSYFPIHYQLISTLVERWRPEIHTFHMTFRECTIILKDVSVLLSLKVHGDPITGCSTYRWVSLVEYLFGITPPPTTIKGGRLKMSWVDQYFFDVSMHVHSVQQMERYYLVMLTDLDQCGQLSWGSALLAHLYRELCLATNYDNKEISGHVFYCFVWQLYLQYFYSLPPYCVENTNIWRVVVPLIDFHIIEYHHVDRVMRQFGMVQHIPCPPRQLDNLHDLTLCEKDDIDWRVQHAVFVHKWERKLDHILDTKSLYYYTFK</sequence>
<reference evidence="2" key="1">
    <citation type="journal article" date="2012" name="Nat. Biotechnol.">
        <title>Draft genome sequence of pigeonpea (Cajanus cajan), an orphan legume crop of resource-poor farmers.</title>
        <authorList>
            <person name="Varshney R.K."/>
            <person name="Chen W."/>
            <person name="Li Y."/>
            <person name="Bharti A.K."/>
            <person name="Saxena R.K."/>
            <person name="Schlueter J.A."/>
            <person name="Donoghue M.T."/>
            <person name="Azam S."/>
            <person name="Fan G."/>
            <person name="Whaley A.M."/>
            <person name="Farmer A.D."/>
            <person name="Sheridan J."/>
            <person name="Iwata A."/>
            <person name="Tuteja R."/>
            <person name="Penmetsa R.V."/>
            <person name="Wu W."/>
            <person name="Upadhyaya H.D."/>
            <person name="Yang S.P."/>
            <person name="Shah T."/>
            <person name="Saxena K.B."/>
            <person name="Michael T."/>
            <person name="McCombie W.R."/>
            <person name="Yang B."/>
            <person name="Zhang G."/>
            <person name="Yang H."/>
            <person name="Wang J."/>
            <person name="Spillane C."/>
            <person name="Cook D.R."/>
            <person name="May G.D."/>
            <person name="Xu X."/>
            <person name="Jackson S.A."/>
        </authorList>
    </citation>
    <scope>NUCLEOTIDE SEQUENCE [LARGE SCALE GENOMIC DNA]</scope>
</reference>
<accession>A0A151S6S1</accession>
<dbReference type="PANTHER" id="PTHR46033">
    <property type="entry name" value="PROTEIN MAIN-LIKE 2"/>
    <property type="match status" value="1"/>
</dbReference>
<dbReference type="OMA" id="QMERYYL"/>
<dbReference type="EMBL" id="KQ483454">
    <property type="protein sequence ID" value="KYP50492.1"/>
    <property type="molecule type" value="Genomic_DNA"/>
</dbReference>
<evidence type="ECO:0000259" key="1">
    <source>
        <dbReference type="Pfam" id="PF10536"/>
    </source>
</evidence>
<feature type="domain" description="Aminotransferase-like plant mobile" evidence="1">
    <location>
        <begin position="5"/>
        <end position="162"/>
    </location>
</feature>
<evidence type="ECO:0000313" key="2">
    <source>
        <dbReference type="EMBL" id="KYP50492.1"/>
    </source>
</evidence>
<dbReference type="GO" id="GO:0010073">
    <property type="term" value="P:meristem maintenance"/>
    <property type="evidence" value="ECO:0007669"/>
    <property type="project" value="InterPro"/>
</dbReference>
<protein>
    <submittedName>
        <fullName evidence="2">Serine/threonine protein phosphatase 7 long form isogeny</fullName>
    </submittedName>
</protein>
<dbReference type="AlphaFoldDB" id="A0A151S6S1"/>